<dbReference type="AlphaFoldDB" id="A0A939G4L0"/>
<dbReference type="Gene3D" id="2.60.120.1130">
    <property type="match status" value="1"/>
</dbReference>
<sequence length="47" mass="5371">MVSRIAVRKAVFPAEDYVLLKEFYEKILLKHGEQIVLKKGAPIATKK</sequence>
<gene>
    <name evidence="1" type="ORF">J2I48_05860</name>
</gene>
<dbReference type="EMBL" id="JAFMYU010000003">
    <property type="protein sequence ID" value="MBO0930509.1"/>
    <property type="molecule type" value="Genomic_DNA"/>
</dbReference>
<proteinExistence type="predicted"/>
<accession>A0A939G4L0</accession>
<protein>
    <submittedName>
        <fullName evidence="1">Uncharacterized protein</fullName>
    </submittedName>
</protein>
<keyword evidence="2" id="KW-1185">Reference proteome</keyword>
<evidence type="ECO:0000313" key="2">
    <source>
        <dbReference type="Proteomes" id="UP000664795"/>
    </source>
</evidence>
<reference evidence="1 2" key="1">
    <citation type="submission" date="2021-03" db="EMBL/GenBank/DDBJ databases">
        <title>Fibrella sp. HMF5036 genome sequencing and assembly.</title>
        <authorList>
            <person name="Kang H."/>
            <person name="Kim H."/>
            <person name="Bae S."/>
            <person name="Joh K."/>
        </authorList>
    </citation>
    <scope>NUCLEOTIDE SEQUENCE [LARGE SCALE GENOMIC DNA]</scope>
    <source>
        <strain evidence="1 2">HMF5036</strain>
    </source>
</reference>
<name>A0A939G4L0_9BACT</name>
<dbReference type="Proteomes" id="UP000664795">
    <property type="component" value="Unassembled WGS sequence"/>
</dbReference>
<evidence type="ECO:0000313" key="1">
    <source>
        <dbReference type="EMBL" id="MBO0930509.1"/>
    </source>
</evidence>
<organism evidence="1 2">
    <name type="scientific">Fibrella aquatilis</name>
    <dbReference type="NCBI Taxonomy" id="2817059"/>
    <lineage>
        <taxon>Bacteria</taxon>
        <taxon>Pseudomonadati</taxon>
        <taxon>Bacteroidota</taxon>
        <taxon>Cytophagia</taxon>
        <taxon>Cytophagales</taxon>
        <taxon>Spirosomataceae</taxon>
        <taxon>Fibrella</taxon>
    </lineage>
</organism>
<comment type="caution">
    <text evidence="1">The sequence shown here is derived from an EMBL/GenBank/DDBJ whole genome shotgun (WGS) entry which is preliminary data.</text>
</comment>
<dbReference type="RefSeq" id="WP_207334467.1">
    <property type="nucleotide sequence ID" value="NZ_JAFMYU010000003.1"/>
</dbReference>